<sequence length="459" mass="53306">MAGYHQDEPLELLCMNPECISMNKVLNCVSCIEENHIGHQVIHYKKFINLLQKQGNSLLNEIEFRFQESTVQNDLVCKLKNLIKQLTELSDIVNDAIHKQKDMLERKLQYYEQFSCVLPTQDTFNRAIKQHDQNLIQKLMSQFFQKVEYNTKRQEFLVRNNYILDAAEETDGENLLFRKLKDVMNTFRSDVEMNYQTQVSQQSNSHLQKKLSQTNNEFKQSHQQLPSYKKITAIEKSPGSPDDRISVSQSLSQFYYKPNNMKKRIGQQMSLVETSNTFSTTHSFHSECFGQGLQVTSKQVKLILDCDKSIAFIKPSIYGSGLAREQRVTLVIKVCRNSNQRYPMAVGICDQQKLQENNFVFTGSAEHMPGSNNKDHGCYLLNSNGYIRSMTGSDMIRSSPNLRFYSNSTLELTFKPFHKQLIINRDQQVQTTIPLEFYKDQKLFFCVRLADLHDCIEIL</sequence>
<proteinExistence type="predicted"/>
<organism evidence="1 2">
    <name type="scientific">Paramecium octaurelia</name>
    <dbReference type="NCBI Taxonomy" id="43137"/>
    <lineage>
        <taxon>Eukaryota</taxon>
        <taxon>Sar</taxon>
        <taxon>Alveolata</taxon>
        <taxon>Ciliophora</taxon>
        <taxon>Intramacronucleata</taxon>
        <taxon>Oligohymenophorea</taxon>
        <taxon>Peniculida</taxon>
        <taxon>Parameciidae</taxon>
        <taxon>Paramecium</taxon>
    </lineage>
</organism>
<reference evidence="1" key="1">
    <citation type="submission" date="2021-01" db="EMBL/GenBank/DDBJ databases">
        <authorList>
            <consortium name="Genoscope - CEA"/>
            <person name="William W."/>
        </authorList>
    </citation>
    <scope>NUCLEOTIDE SEQUENCE</scope>
</reference>
<dbReference type="EMBL" id="CAJJDP010000122">
    <property type="protein sequence ID" value="CAD8200793.1"/>
    <property type="molecule type" value="Genomic_DNA"/>
</dbReference>
<gene>
    <name evidence="1" type="ORF">POCTA_138.1.T1220203</name>
</gene>
<dbReference type="Proteomes" id="UP000683925">
    <property type="component" value="Unassembled WGS sequence"/>
</dbReference>
<dbReference type="OrthoDB" id="286354at2759"/>
<dbReference type="OMA" id="LHDCIEI"/>
<keyword evidence="2" id="KW-1185">Reference proteome</keyword>
<comment type="caution">
    <text evidence="1">The sequence shown here is derived from an EMBL/GenBank/DDBJ whole genome shotgun (WGS) entry which is preliminary data.</text>
</comment>
<accession>A0A8S1XI47</accession>
<evidence type="ECO:0000313" key="2">
    <source>
        <dbReference type="Proteomes" id="UP000683925"/>
    </source>
</evidence>
<protein>
    <submittedName>
        <fullName evidence="1">Uncharacterized protein</fullName>
    </submittedName>
</protein>
<dbReference type="AlphaFoldDB" id="A0A8S1XI47"/>
<name>A0A8S1XI47_PAROT</name>
<evidence type="ECO:0000313" key="1">
    <source>
        <dbReference type="EMBL" id="CAD8200793.1"/>
    </source>
</evidence>